<proteinExistence type="predicted"/>
<reference evidence="1 2" key="1">
    <citation type="submission" date="2024-01" db="EMBL/GenBank/DDBJ databases">
        <title>The complete chloroplast genome sequence of Lithospermum erythrorhizon: insights into the phylogenetic relationship among Boraginaceae species and the maternal lineages of purple gromwells.</title>
        <authorList>
            <person name="Okada T."/>
            <person name="Watanabe K."/>
        </authorList>
    </citation>
    <scope>NUCLEOTIDE SEQUENCE [LARGE SCALE GENOMIC DNA]</scope>
</reference>
<comment type="caution">
    <text evidence="1">The sequence shown here is derived from an EMBL/GenBank/DDBJ whole genome shotgun (WGS) entry which is preliminary data.</text>
</comment>
<dbReference type="Proteomes" id="UP001454036">
    <property type="component" value="Unassembled WGS sequence"/>
</dbReference>
<sequence length="104" mass="12202">MMKTTPAPTLLDAHRPQSTYSWTHFFHVHDMEVFSTVPIPLAKSDMVLDLDMNMVLDFDMPFSIKGRHWLLNLLLHTRCIDNCFTRVVLILIYYRAEQLVPQVI</sequence>
<organism evidence="1 2">
    <name type="scientific">Lithospermum erythrorhizon</name>
    <name type="common">Purple gromwell</name>
    <name type="synonym">Lithospermum officinale var. erythrorhizon</name>
    <dbReference type="NCBI Taxonomy" id="34254"/>
    <lineage>
        <taxon>Eukaryota</taxon>
        <taxon>Viridiplantae</taxon>
        <taxon>Streptophyta</taxon>
        <taxon>Embryophyta</taxon>
        <taxon>Tracheophyta</taxon>
        <taxon>Spermatophyta</taxon>
        <taxon>Magnoliopsida</taxon>
        <taxon>eudicotyledons</taxon>
        <taxon>Gunneridae</taxon>
        <taxon>Pentapetalae</taxon>
        <taxon>asterids</taxon>
        <taxon>lamiids</taxon>
        <taxon>Boraginales</taxon>
        <taxon>Boraginaceae</taxon>
        <taxon>Boraginoideae</taxon>
        <taxon>Lithospermeae</taxon>
        <taxon>Lithospermum</taxon>
    </lineage>
</organism>
<evidence type="ECO:0000313" key="2">
    <source>
        <dbReference type="Proteomes" id="UP001454036"/>
    </source>
</evidence>
<protein>
    <submittedName>
        <fullName evidence="1">Uncharacterized protein</fullName>
    </submittedName>
</protein>
<name>A0AAV3REP4_LITER</name>
<dbReference type="AlphaFoldDB" id="A0AAV3REP4"/>
<dbReference type="EMBL" id="BAABME010009094">
    <property type="protein sequence ID" value="GAA0174473.1"/>
    <property type="molecule type" value="Genomic_DNA"/>
</dbReference>
<gene>
    <name evidence="1" type="ORF">LIER_27858</name>
</gene>
<evidence type="ECO:0000313" key="1">
    <source>
        <dbReference type="EMBL" id="GAA0174473.1"/>
    </source>
</evidence>
<keyword evidence="2" id="KW-1185">Reference proteome</keyword>
<accession>A0AAV3REP4</accession>